<sequence>MSTNYGVIGLGIIGYGMAGNLRKKLPASTTLYVFDINQQTIQRLIEEFGSYGKIEAATSAKHLASNVGTLLSSLPAGSHVRTVYLDSENGVIAAEKNPE</sequence>
<dbReference type="GO" id="GO:0006574">
    <property type="term" value="P:L-valine catabolic process"/>
    <property type="evidence" value="ECO:0007669"/>
    <property type="project" value="TreeGrafter"/>
</dbReference>
<reference evidence="9" key="1">
    <citation type="submission" date="2021-07" db="EMBL/GenBank/DDBJ databases">
        <authorList>
            <person name="Branca A.L. A."/>
        </authorList>
    </citation>
    <scope>NUCLEOTIDE SEQUENCE</scope>
</reference>
<dbReference type="Pfam" id="PF03446">
    <property type="entry name" value="NAD_binding_2"/>
    <property type="match status" value="1"/>
</dbReference>
<name>A0A9W4NFD1_9EURO</name>
<comment type="pathway">
    <text evidence="1">Amino-acid degradation; L-valine degradation.</text>
</comment>
<evidence type="ECO:0000256" key="4">
    <source>
        <dbReference type="ARBA" id="ARBA00022456"/>
    </source>
</evidence>
<evidence type="ECO:0000256" key="1">
    <source>
        <dbReference type="ARBA" id="ARBA00005109"/>
    </source>
</evidence>
<keyword evidence="5" id="KW-0560">Oxidoreductase</keyword>
<dbReference type="InterPro" id="IPR006115">
    <property type="entry name" value="6PGDH_NADP-bd"/>
</dbReference>
<dbReference type="EC" id="1.1.1.31" evidence="3"/>
<organism evidence="9 10">
    <name type="scientific">Penicillium salamii</name>
    <dbReference type="NCBI Taxonomy" id="1612424"/>
    <lineage>
        <taxon>Eukaryota</taxon>
        <taxon>Fungi</taxon>
        <taxon>Dikarya</taxon>
        <taxon>Ascomycota</taxon>
        <taxon>Pezizomycotina</taxon>
        <taxon>Eurotiomycetes</taxon>
        <taxon>Eurotiomycetidae</taxon>
        <taxon>Eurotiales</taxon>
        <taxon>Aspergillaceae</taxon>
        <taxon>Penicillium</taxon>
    </lineage>
</organism>
<dbReference type="PANTHER" id="PTHR22981">
    <property type="entry name" value="3-HYDROXYISOBUTYRATE DEHYDROGENASE-RELATED"/>
    <property type="match status" value="1"/>
</dbReference>
<dbReference type="GO" id="GO:0005739">
    <property type="term" value="C:mitochondrion"/>
    <property type="evidence" value="ECO:0007669"/>
    <property type="project" value="TreeGrafter"/>
</dbReference>
<gene>
    <name evidence="9" type="ORF">PSALAMII_LOCUS4793</name>
</gene>
<evidence type="ECO:0000256" key="6">
    <source>
        <dbReference type="ARBA" id="ARBA00023027"/>
    </source>
</evidence>
<dbReference type="OrthoDB" id="21615at2759"/>
<evidence type="ECO:0000256" key="3">
    <source>
        <dbReference type="ARBA" id="ARBA00012991"/>
    </source>
</evidence>
<protein>
    <recommendedName>
        <fullName evidence="3">3-hydroxyisobutyrate dehydrogenase</fullName>
        <ecNumber evidence="3">1.1.1.31</ecNumber>
    </recommendedName>
</protein>
<dbReference type="InterPro" id="IPR036291">
    <property type="entry name" value="NAD(P)-bd_dom_sf"/>
</dbReference>
<evidence type="ECO:0000256" key="7">
    <source>
        <dbReference type="ARBA" id="ARBA00049197"/>
    </source>
</evidence>
<dbReference type="EMBL" id="CAJVPA010000180">
    <property type="protein sequence ID" value="CAG8369745.1"/>
    <property type="molecule type" value="Genomic_DNA"/>
</dbReference>
<evidence type="ECO:0000313" key="9">
    <source>
        <dbReference type="EMBL" id="CAG8369745.1"/>
    </source>
</evidence>
<dbReference type="GO" id="GO:0050661">
    <property type="term" value="F:NADP binding"/>
    <property type="evidence" value="ECO:0007669"/>
    <property type="project" value="InterPro"/>
</dbReference>
<dbReference type="AlphaFoldDB" id="A0A9W4NFD1"/>
<dbReference type="Gene3D" id="3.40.50.720">
    <property type="entry name" value="NAD(P)-binding Rossmann-like Domain"/>
    <property type="match status" value="1"/>
</dbReference>
<dbReference type="PANTHER" id="PTHR22981:SF7">
    <property type="entry name" value="3-HYDROXYISOBUTYRATE DEHYDROGENASE, MITOCHONDRIAL"/>
    <property type="match status" value="1"/>
</dbReference>
<evidence type="ECO:0000256" key="2">
    <source>
        <dbReference type="ARBA" id="ARBA00006013"/>
    </source>
</evidence>
<feature type="domain" description="6-phosphogluconate dehydrogenase NADP-binding" evidence="8">
    <location>
        <begin position="5"/>
        <end position="93"/>
    </location>
</feature>
<keyword evidence="6" id="KW-0520">NAD</keyword>
<keyword evidence="4" id="KW-0101">Branched-chain amino acid catabolism</keyword>
<proteinExistence type="inferred from homology"/>
<dbReference type="SUPFAM" id="SSF51735">
    <property type="entry name" value="NAD(P)-binding Rossmann-fold domains"/>
    <property type="match status" value="1"/>
</dbReference>
<evidence type="ECO:0000256" key="5">
    <source>
        <dbReference type="ARBA" id="ARBA00023002"/>
    </source>
</evidence>
<evidence type="ECO:0000313" key="10">
    <source>
        <dbReference type="Proteomes" id="UP001152646"/>
    </source>
</evidence>
<comment type="catalytic activity">
    <reaction evidence="7">
        <text>3-hydroxy-2-methylpropanoate + NAD(+) = 2-methyl-3-oxopropanoate + NADH + H(+)</text>
        <dbReference type="Rhea" id="RHEA:17681"/>
        <dbReference type="ChEBI" id="CHEBI:11805"/>
        <dbReference type="ChEBI" id="CHEBI:15378"/>
        <dbReference type="ChEBI" id="CHEBI:57540"/>
        <dbReference type="ChEBI" id="CHEBI:57700"/>
        <dbReference type="ChEBI" id="CHEBI:57945"/>
        <dbReference type="EC" id="1.1.1.31"/>
    </reaction>
</comment>
<comment type="caution">
    <text evidence="9">The sequence shown here is derived from an EMBL/GenBank/DDBJ whole genome shotgun (WGS) entry which is preliminary data.</text>
</comment>
<accession>A0A9W4NFD1</accession>
<evidence type="ECO:0000259" key="8">
    <source>
        <dbReference type="Pfam" id="PF03446"/>
    </source>
</evidence>
<dbReference type="GO" id="GO:0008442">
    <property type="term" value="F:3-hydroxyisobutyrate dehydrogenase activity"/>
    <property type="evidence" value="ECO:0007669"/>
    <property type="project" value="UniProtKB-EC"/>
</dbReference>
<comment type="similarity">
    <text evidence="2">Belongs to the HIBADH-related family. 3-hydroxyisobutyrate dehydrogenase subfamily.</text>
</comment>
<dbReference type="Proteomes" id="UP001152646">
    <property type="component" value="Unassembled WGS sequence"/>
</dbReference>